<evidence type="ECO:0000313" key="1">
    <source>
        <dbReference type="EMBL" id="GEB45294.1"/>
    </source>
</evidence>
<comment type="caution">
    <text evidence="1">The sequence shown here is derived from an EMBL/GenBank/DDBJ whole genome shotgun (WGS) entry which is preliminary data.</text>
</comment>
<protein>
    <submittedName>
        <fullName evidence="1">Uncharacterized protein</fullName>
    </submittedName>
</protein>
<name>A0A4Y3QJ73_MICTE</name>
<dbReference type="OrthoDB" id="5067802at2"/>
<reference evidence="1 2" key="1">
    <citation type="submission" date="2019-06" db="EMBL/GenBank/DDBJ databases">
        <title>Whole genome shotgun sequence of Microbacterium testaceum NBRC 12675.</title>
        <authorList>
            <person name="Hosoyama A."/>
            <person name="Uohara A."/>
            <person name="Ohji S."/>
            <person name="Ichikawa N."/>
        </authorList>
    </citation>
    <scope>NUCLEOTIDE SEQUENCE [LARGE SCALE GENOMIC DNA]</scope>
    <source>
        <strain evidence="1 2">NBRC 12675</strain>
    </source>
</reference>
<proteinExistence type="predicted"/>
<dbReference type="RefSeq" id="WP_141376275.1">
    <property type="nucleotide sequence ID" value="NZ_BJML01000002.1"/>
</dbReference>
<dbReference type="AlphaFoldDB" id="A0A4Y3QJ73"/>
<dbReference type="EMBL" id="BJML01000002">
    <property type="protein sequence ID" value="GEB45294.1"/>
    <property type="molecule type" value="Genomic_DNA"/>
</dbReference>
<gene>
    <name evidence="1" type="ORF">MTE01_12390</name>
</gene>
<sequence>MIPVAFRLVAAVANAHERGWQGIRINANLYATGHWRCRVFVPEPGETHDSPLERESNVVLRYSSAGGEDVFQDGRTDWTTETLAGRFIELARPHAAASEPDPGYATWLAELRRRTAGGAFWMAEDSMSRQALWRERGLVCLWYADPGAKRADATGAVDQNGWTLDGTMRVPPAR</sequence>
<evidence type="ECO:0000313" key="2">
    <source>
        <dbReference type="Proteomes" id="UP000319525"/>
    </source>
</evidence>
<accession>A0A4Y3QJ73</accession>
<dbReference type="Proteomes" id="UP000319525">
    <property type="component" value="Unassembled WGS sequence"/>
</dbReference>
<dbReference type="GeneID" id="57143935"/>
<organism evidence="1 2">
    <name type="scientific">Microbacterium testaceum</name>
    <name type="common">Aureobacterium testaceum</name>
    <name type="synonym">Brevibacterium testaceum</name>
    <dbReference type="NCBI Taxonomy" id="2033"/>
    <lineage>
        <taxon>Bacteria</taxon>
        <taxon>Bacillati</taxon>
        <taxon>Actinomycetota</taxon>
        <taxon>Actinomycetes</taxon>
        <taxon>Micrococcales</taxon>
        <taxon>Microbacteriaceae</taxon>
        <taxon>Microbacterium</taxon>
    </lineage>
</organism>